<protein>
    <submittedName>
        <fullName evidence="2">Uncharacterized protein</fullName>
    </submittedName>
</protein>
<organism evidence="2 3">
    <name type="scientific">Modicisalibacter zincidurans</name>
    <dbReference type="NCBI Taxonomy" id="1178777"/>
    <lineage>
        <taxon>Bacteria</taxon>
        <taxon>Pseudomonadati</taxon>
        <taxon>Pseudomonadota</taxon>
        <taxon>Gammaproteobacteria</taxon>
        <taxon>Oceanospirillales</taxon>
        <taxon>Halomonadaceae</taxon>
        <taxon>Modicisalibacter</taxon>
    </lineage>
</organism>
<dbReference type="Proteomes" id="UP001500074">
    <property type="component" value="Unassembled WGS sequence"/>
</dbReference>
<reference evidence="3" key="1">
    <citation type="journal article" date="2019" name="Int. J. Syst. Evol. Microbiol.">
        <title>The Global Catalogue of Microorganisms (GCM) 10K type strain sequencing project: providing services to taxonomists for standard genome sequencing and annotation.</title>
        <authorList>
            <consortium name="The Broad Institute Genomics Platform"/>
            <consortium name="The Broad Institute Genome Sequencing Center for Infectious Disease"/>
            <person name="Wu L."/>
            <person name="Ma J."/>
        </authorList>
    </citation>
    <scope>NUCLEOTIDE SEQUENCE [LARGE SCALE GENOMIC DNA]</scope>
    <source>
        <strain evidence="3">JCM 18472</strain>
    </source>
</reference>
<evidence type="ECO:0000313" key="2">
    <source>
        <dbReference type="EMBL" id="GAA5171723.1"/>
    </source>
</evidence>
<evidence type="ECO:0000256" key="1">
    <source>
        <dbReference type="SAM" id="MobiDB-lite"/>
    </source>
</evidence>
<dbReference type="EMBL" id="BAABKI010000010">
    <property type="protein sequence ID" value="GAA5171723.1"/>
    <property type="molecule type" value="Genomic_DNA"/>
</dbReference>
<gene>
    <name evidence="2" type="ORF">GCM10023342_07020</name>
</gene>
<feature type="region of interest" description="Disordered" evidence="1">
    <location>
        <begin position="1"/>
        <end position="27"/>
    </location>
</feature>
<proteinExistence type="predicted"/>
<evidence type="ECO:0000313" key="3">
    <source>
        <dbReference type="Proteomes" id="UP001500074"/>
    </source>
</evidence>
<name>A0ABP9R6H3_9GAMM</name>
<sequence>MASFARALPGSALSTGPHKETASVTTELETEEARLALNDAEAYLRLAKAMKEAGMSSVSADYLRNLARQLRRENE</sequence>
<comment type="caution">
    <text evidence="2">The sequence shown here is derived from an EMBL/GenBank/DDBJ whole genome shotgun (WGS) entry which is preliminary data.</text>
</comment>
<keyword evidence="3" id="KW-1185">Reference proteome</keyword>
<accession>A0ABP9R6H3</accession>